<name>A0AAP0NK39_9MAGN</name>
<dbReference type="Proteomes" id="UP001417504">
    <property type="component" value="Unassembled WGS sequence"/>
</dbReference>
<proteinExistence type="predicted"/>
<accession>A0AAP0NK39</accession>
<dbReference type="PROSITE" id="PS50181">
    <property type="entry name" value="FBOX"/>
    <property type="match status" value="1"/>
</dbReference>
<reference evidence="3 4" key="1">
    <citation type="submission" date="2024-01" db="EMBL/GenBank/DDBJ databases">
        <title>Genome assemblies of Stephania.</title>
        <authorList>
            <person name="Yang L."/>
        </authorList>
    </citation>
    <scope>NUCLEOTIDE SEQUENCE [LARGE SCALE GENOMIC DNA]</scope>
    <source>
        <strain evidence="3">QJT</strain>
        <tissue evidence="3">Leaf</tissue>
    </source>
</reference>
<dbReference type="InterPro" id="IPR001810">
    <property type="entry name" value="F-box_dom"/>
</dbReference>
<protein>
    <recommendedName>
        <fullName evidence="2">F-box domain-containing protein</fullName>
    </recommendedName>
</protein>
<dbReference type="InterPro" id="IPR006652">
    <property type="entry name" value="Kelch_1"/>
</dbReference>
<dbReference type="Pfam" id="PF00646">
    <property type="entry name" value="F-box"/>
    <property type="match status" value="1"/>
</dbReference>
<gene>
    <name evidence="3" type="ORF">Sjap_017584</name>
</gene>
<evidence type="ECO:0000259" key="2">
    <source>
        <dbReference type="PROSITE" id="PS50181"/>
    </source>
</evidence>
<dbReference type="SUPFAM" id="SSF117281">
    <property type="entry name" value="Kelch motif"/>
    <property type="match status" value="2"/>
</dbReference>
<dbReference type="InterPro" id="IPR015915">
    <property type="entry name" value="Kelch-typ_b-propeller"/>
</dbReference>
<dbReference type="PANTHER" id="PTHR47712">
    <property type="entry name" value="OS09G0555300 PROTEIN"/>
    <property type="match status" value="1"/>
</dbReference>
<dbReference type="Gene3D" id="2.120.10.80">
    <property type="entry name" value="Kelch-type beta propeller"/>
    <property type="match status" value="2"/>
</dbReference>
<organism evidence="3 4">
    <name type="scientific">Stephania japonica</name>
    <dbReference type="NCBI Taxonomy" id="461633"/>
    <lineage>
        <taxon>Eukaryota</taxon>
        <taxon>Viridiplantae</taxon>
        <taxon>Streptophyta</taxon>
        <taxon>Embryophyta</taxon>
        <taxon>Tracheophyta</taxon>
        <taxon>Spermatophyta</taxon>
        <taxon>Magnoliopsida</taxon>
        <taxon>Ranunculales</taxon>
        <taxon>Menispermaceae</taxon>
        <taxon>Menispermoideae</taxon>
        <taxon>Cissampelideae</taxon>
        <taxon>Stephania</taxon>
    </lineage>
</organism>
<dbReference type="Pfam" id="PF01344">
    <property type="entry name" value="Kelch_1"/>
    <property type="match status" value="1"/>
</dbReference>
<dbReference type="AlphaFoldDB" id="A0AAP0NK39"/>
<keyword evidence="4" id="KW-1185">Reference proteome</keyword>
<dbReference type="PANTHER" id="PTHR47712:SF1">
    <property type="entry name" value="OS09G0555300 PROTEIN"/>
    <property type="match status" value="1"/>
</dbReference>
<sequence>MANGQGCKRSVSNAKSRKFMLGDLGKGAERSVDAEKAVGESSLQRDFEDLTVSRRLVRSVSHNLRKKGQKGSVEEESNGRKGSSGCLGFYGKGGGCKVGADTCEEFGDGSVRRKSSAGEESRGYQPICGSEDTRVECFSYGAAERFWKRNSRKDKGVEEPPPTNRIELLLPDDLLEMCLMRLPMTSLMTARLVCKKWRDLTSTPRFMQIRREGLYQSPWLFLFGVVKDGYCTGQIHTFDTSLDRWHRINAETLKGRFLFSVASVGDDIYVVGGCSSLANFGRIDKSSFKTHKGVFVFNPVCKSWRKVAPMKSARSSPVLGVIEVSSDCSLFRTQQDRFDRRFIRSRFGTASDVYEDPHRLSLRRQLGDAFSETDASGELNRKPFKLSKQEGSFPSLKIFKRFILIVVGGLGCWDEPLDSGEIYDPVSNKWIDIMRLPGDFGIVCSAAVCNGMFYVYSETDKLAAYNFERCMWIGIQTSHSPPRLHEYYPKLLSCSNKLFMLSVSWCEQDGQSGRREKAVRKLWELDLSRLTWAEVSRHPDAPMDWNAAFVADRDRIFGIEMFKIFGQVLDFLTVCDASDSGFGWSHISKKHMAQELDASSCFTKSLAVLHL</sequence>
<dbReference type="InterPro" id="IPR036047">
    <property type="entry name" value="F-box-like_dom_sf"/>
</dbReference>
<dbReference type="SMART" id="SM00612">
    <property type="entry name" value="Kelch"/>
    <property type="match status" value="2"/>
</dbReference>
<dbReference type="SUPFAM" id="SSF81383">
    <property type="entry name" value="F-box domain"/>
    <property type="match status" value="1"/>
</dbReference>
<feature type="region of interest" description="Disordered" evidence="1">
    <location>
        <begin position="59"/>
        <end position="82"/>
    </location>
</feature>
<evidence type="ECO:0000313" key="3">
    <source>
        <dbReference type="EMBL" id="KAK9109524.1"/>
    </source>
</evidence>
<feature type="domain" description="F-box" evidence="2">
    <location>
        <begin position="164"/>
        <end position="209"/>
    </location>
</feature>
<evidence type="ECO:0000313" key="4">
    <source>
        <dbReference type="Proteomes" id="UP001417504"/>
    </source>
</evidence>
<comment type="caution">
    <text evidence="3">The sequence shown here is derived from an EMBL/GenBank/DDBJ whole genome shotgun (WGS) entry which is preliminary data.</text>
</comment>
<evidence type="ECO:0000256" key="1">
    <source>
        <dbReference type="SAM" id="MobiDB-lite"/>
    </source>
</evidence>
<dbReference type="SMART" id="SM00256">
    <property type="entry name" value="FBOX"/>
    <property type="match status" value="1"/>
</dbReference>
<dbReference type="EMBL" id="JBBNAE010000007">
    <property type="protein sequence ID" value="KAK9109524.1"/>
    <property type="molecule type" value="Genomic_DNA"/>
</dbReference>
<dbReference type="GO" id="GO:0019005">
    <property type="term" value="C:SCF ubiquitin ligase complex"/>
    <property type="evidence" value="ECO:0007669"/>
    <property type="project" value="TreeGrafter"/>
</dbReference>